<keyword evidence="16" id="KW-1185">Reference proteome</keyword>
<keyword evidence="2 13" id="KW-1003">Cell membrane</keyword>
<feature type="binding site" description="covalent" evidence="13 14">
    <location>
        <position position="124"/>
    </location>
    <ligand>
        <name>heme</name>
        <dbReference type="ChEBI" id="CHEBI:30413"/>
    </ligand>
</feature>
<dbReference type="AlphaFoldDB" id="A0A918NII2"/>
<evidence type="ECO:0000256" key="1">
    <source>
        <dbReference type="ARBA" id="ARBA00004533"/>
    </source>
</evidence>
<keyword evidence="3" id="KW-0997">Cell inner membrane</keyword>
<evidence type="ECO:0000256" key="5">
    <source>
        <dbReference type="ARBA" id="ARBA00022692"/>
    </source>
</evidence>
<keyword evidence="9 13" id="KW-1133">Transmembrane helix</keyword>
<evidence type="ECO:0000256" key="2">
    <source>
        <dbReference type="ARBA" id="ARBA00022475"/>
    </source>
</evidence>
<dbReference type="GO" id="GO:0005886">
    <property type="term" value="C:plasma membrane"/>
    <property type="evidence" value="ECO:0007669"/>
    <property type="project" value="UniProtKB-SubCell"/>
</dbReference>
<gene>
    <name evidence="13 15" type="primary">ccmE</name>
    <name evidence="13" type="synonym">cycJ</name>
    <name evidence="15" type="ORF">GCM10007392_48430</name>
</gene>
<evidence type="ECO:0000313" key="16">
    <source>
        <dbReference type="Proteomes" id="UP000626148"/>
    </source>
</evidence>
<evidence type="ECO:0000256" key="4">
    <source>
        <dbReference type="ARBA" id="ARBA00022617"/>
    </source>
</evidence>
<dbReference type="NCBIfam" id="NF009729">
    <property type="entry name" value="PRK13254.1-3"/>
    <property type="match status" value="1"/>
</dbReference>
<dbReference type="FunFam" id="2.40.50.140:FF:000104">
    <property type="entry name" value="Cytochrome c-type biogenesis protein CcmE"/>
    <property type="match status" value="1"/>
</dbReference>
<evidence type="ECO:0000256" key="8">
    <source>
        <dbReference type="ARBA" id="ARBA00022968"/>
    </source>
</evidence>
<dbReference type="InterPro" id="IPR012340">
    <property type="entry name" value="NA-bd_OB-fold"/>
</dbReference>
<dbReference type="GO" id="GO:0017004">
    <property type="term" value="P:cytochrome complex assembly"/>
    <property type="evidence" value="ECO:0007669"/>
    <property type="project" value="UniProtKB-KW"/>
</dbReference>
<dbReference type="InterPro" id="IPR004329">
    <property type="entry name" value="CcmE"/>
</dbReference>
<evidence type="ECO:0000256" key="7">
    <source>
        <dbReference type="ARBA" id="ARBA00022748"/>
    </source>
</evidence>
<comment type="similarity">
    <text evidence="13">Belongs to the CcmE/CycJ family.</text>
</comment>
<keyword evidence="4 13" id="KW-0349">Heme</keyword>
<evidence type="ECO:0000256" key="10">
    <source>
        <dbReference type="ARBA" id="ARBA00023004"/>
    </source>
</evidence>
<organism evidence="15 16">
    <name type="scientific">Saccharospirillum salsuginis</name>
    <dbReference type="NCBI Taxonomy" id="418750"/>
    <lineage>
        <taxon>Bacteria</taxon>
        <taxon>Pseudomonadati</taxon>
        <taxon>Pseudomonadota</taxon>
        <taxon>Gammaproteobacteria</taxon>
        <taxon>Oceanospirillales</taxon>
        <taxon>Saccharospirillaceae</taxon>
        <taxon>Saccharospirillum</taxon>
    </lineage>
</organism>
<dbReference type="Proteomes" id="UP000626148">
    <property type="component" value="Unassembled WGS sequence"/>
</dbReference>
<feature type="binding site" description="axial binding residue" evidence="13 14">
    <location>
        <position position="128"/>
    </location>
    <ligand>
        <name>heme</name>
        <dbReference type="ChEBI" id="CHEBI:30413"/>
    </ligand>
    <ligandPart>
        <name>Fe</name>
        <dbReference type="ChEBI" id="CHEBI:18248"/>
    </ligandPart>
</feature>
<dbReference type="PANTHER" id="PTHR34128">
    <property type="entry name" value="CYTOCHROME C-TYPE BIOGENESIS PROTEIN CCME HOMOLOG, MITOCHONDRIAL"/>
    <property type="match status" value="1"/>
</dbReference>
<dbReference type="HAMAP" id="MF_01959">
    <property type="entry name" value="CcmE"/>
    <property type="match status" value="1"/>
</dbReference>
<keyword evidence="8 13" id="KW-0735">Signal-anchor</keyword>
<protein>
    <recommendedName>
        <fullName evidence="13">Cytochrome c-type biogenesis protein CcmE</fullName>
    </recommendedName>
    <alternativeName>
        <fullName evidence="13">Cytochrome c maturation protein E</fullName>
    </alternativeName>
    <alternativeName>
        <fullName evidence="13">Heme chaperone CcmE</fullName>
    </alternativeName>
</protein>
<reference evidence="15" key="1">
    <citation type="journal article" date="2014" name="Int. J. Syst. Evol. Microbiol.">
        <title>Complete genome sequence of Corynebacterium casei LMG S-19264T (=DSM 44701T), isolated from a smear-ripened cheese.</title>
        <authorList>
            <consortium name="US DOE Joint Genome Institute (JGI-PGF)"/>
            <person name="Walter F."/>
            <person name="Albersmeier A."/>
            <person name="Kalinowski J."/>
            <person name="Ruckert C."/>
        </authorList>
    </citation>
    <scope>NUCLEOTIDE SEQUENCE</scope>
    <source>
        <strain evidence="15">KCTC 22169</strain>
    </source>
</reference>
<keyword evidence="6 13" id="KW-0479">Metal-binding</keyword>
<dbReference type="GO" id="GO:0020037">
    <property type="term" value="F:heme binding"/>
    <property type="evidence" value="ECO:0007669"/>
    <property type="project" value="InterPro"/>
</dbReference>
<evidence type="ECO:0000256" key="6">
    <source>
        <dbReference type="ARBA" id="ARBA00022723"/>
    </source>
</evidence>
<dbReference type="SUPFAM" id="SSF82093">
    <property type="entry name" value="Heme chaperone CcmE"/>
    <property type="match status" value="1"/>
</dbReference>
<feature type="topological domain" description="Extracellular" evidence="13">
    <location>
        <begin position="30"/>
        <end position="147"/>
    </location>
</feature>
<evidence type="ECO:0000256" key="13">
    <source>
        <dbReference type="HAMAP-Rule" id="MF_01959"/>
    </source>
</evidence>
<reference evidence="15" key="2">
    <citation type="submission" date="2020-09" db="EMBL/GenBank/DDBJ databases">
        <authorList>
            <person name="Sun Q."/>
            <person name="Kim S."/>
        </authorList>
    </citation>
    <scope>NUCLEOTIDE SEQUENCE</scope>
    <source>
        <strain evidence="15">KCTC 22169</strain>
    </source>
</reference>
<dbReference type="InterPro" id="IPR036127">
    <property type="entry name" value="CcmE-like_sf"/>
</dbReference>
<comment type="subcellular location">
    <subcellularLocation>
        <location evidence="1">Cell inner membrane</location>
    </subcellularLocation>
    <subcellularLocation>
        <location evidence="13">Cell membrane</location>
        <topology evidence="13">Single-pass type II membrane protein</topology>
    </subcellularLocation>
</comment>
<proteinExistence type="inferred from homology"/>
<sequence>MNPKRKQRLMLALLGTFGIAAAVLLVLFALGQNMNFFYSPSDIARGEAPLDRQIRAGGMVKEGSVSRNADSLKVSFVVTDYAEEVPVEFEGILPDLFREGDGVVAVGRLSESGTIVASEILAKHDETYMPPEITDALERAGQDSGGY</sequence>
<dbReference type="NCBIfam" id="NF009727">
    <property type="entry name" value="PRK13254.1-1"/>
    <property type="match status" value="1"/>
</dbReference>
<evidence type="ECO:0000256" key="11">
    <source>
        <dbReference type="ARBA" id="ARBA00023136"/>
    </source>
</evidence>
<dbReference type="GO" id="GO:0046872">
    <property type="term" value="F:metal ion binding"/>
    <property type="evidence" value="ECO:0007669"/>
    <property type="project" value="UniProtKB-KW"/>
</dbReference>
<evidence type="ECO:0000256" key="3">
    <source>
        <dbReference type="ARBA" id="ARBA00022519"/>
    </source>
</evidence>
<name>A0A918NII2_9GAMM</name>
<keyword evidence="7 13" id="KW-0201">Cytochrome c-type biogenesis</keyword>
<keyword evidence="11 13" id="KW-0472">Membrane</keyword>
<dbReference type="EMBL" id="BMXR01000022">
    <property type="protein sequence ID" value="GGX75652.1"/>
    <property type="molecule type" value="Genomic_DNA"/>
</dbReference>
<comment type="caution">
    <text evidence="15">The sequence shown here is derived from an EMBL/GenBank/DDBJ whole genome shotgun (WGS) entry which is preliminary data.</text>
</comment>
<dbReference type="GO" id="GO:0017003">
    <property type="term" value="P:protein-heme linkage"/>
    <property type="evidence" value="ECO:0007669"/>
    <property type="project" value="UniProtKB-UniRule"/>
</dbReference>
<accession>A0A918NII2</accession>
<evidence type="ECO:0000256" key="14">
    <source>
        <dbReference type="PIRSR" id="PIRSR604329-50"/>
    </source>
</evidence>
<evidence type="ECO:0000313" key="15">
    <source>
        <dbReference type="EMBL" id="GGX75652.1"/>
    </source>
</evidence>
<evidence type="ECO:0000256" key="12">
    <source>
        <dbReference type="ARBA" id="ARBA00056663"/>
    </source>
</evidence>
<dbReference type="PANTHER" id="PTHR34128:SF2">
    <property type="entry name" value="CYTOCHROME C-TYPE BIOGENESIS PROTEIN CCME HOMOLOG, MITOCHONDRIAL"/>
    <property type="match status" value="1"/>
</dbReference>
<dbReference type="Pfam" id="PF03100">
    <property type="entry name" value="CcmE"/>
    <property type="match status" value="1"/>
</dbReference>
<comment type="function">
    <text evidence="12 13">Heme chaperone required for the biogenesis of c-type cytochromes. Transiently binds heme delivered by CcmC and transfers the heme to apo-cytochromes in a process facilitated by CcmF and CcmH.</text>
</comment>
<dbReference type="RefSeq" id="WP_189613716.1">
    <property type="nucleotide sequence ID" value="NZ_BMXR01000022.1"/>
</dbReference>
<keyword evidence="5 13" id="KW-0812">Transmembrane</keyword>
<dbReference type="NCBIfam" id="NF009731">
    <property type="entry name" value="PRK13254.1-5"/>
    <property type="match status" value="1"/>
</dbReference>
<evidence type="ECO:0000256" key="9">
    <source>
        <dbReference type="ARBA" id="ARBA00022989"/>
    </source>
</evidence>
<keyword evidence="10 13" id="KW-0408">Iron</keyword>
<dbReference type="Gene3D" id="2.40.50.140">
    <property type="entry name" value="Nucleic acid-binding proteins"/>
    <property type="match status" value="1"/>
</dbReference>
<feature type="topological domain" description="Cytoplasmic" evidence="13">
    <location>
        <begin position="1"/>
        <end position="8"/>
    </location>
</feature>